<dbReference type="EMBL" id="JAFMYW010000001">
    <property type="protein sequence ID" value="MBO0947350.1"/>
    <property type="molecule type" value="Genomic_DNA"/>
</dbReference>
<dbReference type="InterPro" id="IPR021130">
    <property type="entry name" value="PRib-ATP_PPHydrolase-like"/>
</dbReference>
<keyword evidence="2" id="KW-1185">Reference proteome</keyword>
<dbReference type="InterPro" id="IPR033653">
    <property type="entry name" value="NTP-PPase_DR2231-like"/>
</dbReference>
<dbReference type="Proteomes" id="UP000664628">
    <property type="component" value="Unassembled WGS sequence"/>
</dbReference>
<evidence type="ECO:0000313" key="1">
    <source>
        <dbReference type="EMBL" id="MBO0947350.1"/>
    </source>
</evidence>
<organism evidence="1 2">
    <name type="scientific">Fibrella forsythiae</name>
    <dbReference type="NCBI Taxonomy" id="2817061"/>
    <lineage>
        <taxon>Bacteria</taxon>
        <taxon>Pseudomonadati</taxon>
        <taxon>Bacteroidota</taxon>
        <taxon>Cytophagia</taxon>
        <taxon>Cytophagales</taxon>
        <taxon>Spirosomataceae</taxon>
        <taxon>Fibrella</taxon>
    </lineage>
</organism>
<proteinExistence type="predicted"/>
<dbReference type="Gene3D" id="1.10.3420.10">
    <property type="entry name" value="putative ntp pyrophosphohydrolase like domain"/>
    <property type="match status" value="1"/>
</dbReference>
<gene>
    <name evidence="1" type="ORF">J2I46_02065</name>
</gene>
<sequence length="189" mass="20824">MTDNLRGVLDVWEAQYQGTLAEPGRQYVPHPVDYLALVKQFHHTFQSPVLDAPQIPAADRCALRINLLEEELEELVTAIRVRDLVGIADALCDLQYVLSGAVLEFGLAEKFGALFCEVHRSNMSKACLTEEEAIATVALFAGKGETSTYKEVDGVYLVFRDGDRKTLKGINYSPADLEAILVTAPVDQP</sequence>
<dbReference type="CDD" id="cd11530">
    <property type="entry name" value="NTP-PPase_DR2231_like"/>
    <property type="match status" value="1"/>
</dbReference>
<evidence type="ECO:0000313" key="2">
    <source>
        <dbReference type="Proteomes" id="UP000664628"/>
    </source>
</evidence>
<accession>A0ABS3JBI4</accession>
<comment type="caution">
    <text evidence="1">The sequence shown here is derived from an EMBL/GenBank/DDBJ whole genome shotgun (WGS) entry which is preliminary data.</text>
</comment>
<reference evidence="1 2" key="1">
    <citation type="submission" date="2021-03" db="EMBL/GenBank/DDBJ databases">
        <title>Fibrella sp. HMF5405 genome sequencing and assembly.</title>
        <authorList>
            <person name="Kang H."/>
            <person name="Kim H."/>
            <person name="Bae S."/>
            <person name="Joh K."/>
        </authorList>
    </citation>
    <scope>NUCLEOTIDE SEQUENCE [LARGE SCALE GENOMIC DNA]</scope>
    <source>
        <strain evidence="1 2">HMF5405</strain>
    </source>
</reference>
<dbReference type="InterPro" id="IPR023292">
    <property type="entry name" value="NTP_PyroPHydrolase-like_dom_sf"/>
</dbReference>
<protein>
    <submittedName>
        <fullName evidence="1">Nucleoside triphosphate pyrophosphohydrolase family protein</fullName>
    </submittedName>
</protein>
<dbReference type="Pfam" id="PF01503">
    <property type="entry name" value="PRA-PH"/>
    <property type="match status" value="1"/>
</dbReference>
<name>A0ABS3JBI4_9BACT</name>